<dbReference type="Proteomes" id="UP000676325">
    <property type="component" value="Unassembled WGS sequence"/>
</dbReference>
<accession>A0A941EEN8</accession>
<comment type="caution">
    <text evidence="1">The sequence shown here is derived from an EMBL/GenBank/DDBJ whole genome shotgun (WGS) entry which is preliminary data.</text>
</comment>
<dbReference type="AlphaFoldDB" id="A0A941EEN8"/>
<organism evidence="1 2">
    <name type="scientific">Actinospica acidithermotolerans</name>
    <dbReference type="NCBI Taxonomy" id="2828514"/>
    <lineage>
        <taxon>Bacteria</taxon>
        <taxon>Bacillati</taxon>
        <taxon>Actinomycetota</taxon>
        <taxon>Actinomycetes</taxon>
        <taxon>Catenulisporales</taxon>
        <taxon>Actinospicaceae</taxon>
        <taxon>Actinospica</taxon>
    </lineage>
</organism>
<name>A0A941EEN8_9ACTN</name>
<gene>
    <name evidence="1" type="ORF">KDK95_22550</name>
</gene>
<protein>
    <submittedName>
        <fullName evidence="1">Uncharacterized protein</fullName>
    </submittedName>
</protein>
<reference evidence="1" key="1">
    <citation type="submission" date="2021-04" db="EMBL/GenBank/DDBJ databases">
        <title>Genome based classification of Actinospica acidithermotolerans sp. nov., an actinobacterium isolated from an Indonesian hot spring.</title>
        <authorList>
            <person name="Kusuma A.B."/>
            <person name="Putra K.E."/>
            <person name="Nafisah S."/>
            <person name="Loh J."/>
            <person name="Nouioui I."/>
            <person name="Goodfellow M."/>
        </authorList>
    </citation>
    <scope>NUCLEOTIDE SEQUENCE</scope>
    <source>
        <strain evidence="1">MGRD01-02</strain>
    </source>
</reference>
<evidence type="ECO:0000313" key="2">
    <source>
        <dbReference type="Proteomes" id="UP000676325"/>
    </source>
</evidence>
<proteinExistence type="predicted"/>
<sequence length="447" mass="49299">MRRICLALPTNRACPEAIAGLYDEAAYAAREFGVEVHMVVLDSSAPPVRARHRATVDGLPPTPNVVVSLLDEDAQRAFLTEAIAISGLADGDRLLDLMLPRGVSYGAVTNRIFLIAAALGCESVHRRDSDSRYQSLGGEPMFPIHHEAGALGRVAGDLADSVSESTLDRDQAGRTVAIAGASFVGELSVDISEIEQLDPEVYREVVSLWAPSDWTEEQKRELVDESFRGAGTEPFVSDHATLGLVDPMRIDMCNIAFHRGAYERVPVLPALDTIGSDYFLMHAVHSAGLPGVLHNRHIVNYYTPERRTDEGFAAYQLRFAKFFLSMLYLNDIYERMDEAGSSLLDEGGRLRSETIAAMARDSTLLDTSENRWRLDVIGRGYRKLGGRYARFTETLTERGDGLLEQARTDIEEFAMLVEAWQPLVEASRKAAGALRVQHGDRGSTSWN</sequence>
<dbReference type="RefSeq" id="WP_212520242.1">
    <property type="nucleotide sequence ID" value="NZ_JAGSOH010000075.1"/>
</dbReference>
<dbReference type="EMBL" id="JAGSOH010000075">
    <property type="protein sequence ID" value="MBR7829105.1"/>
    <property type="molecule type" value="Genomic_DNA"/>
</dbReference>
<dbReference type="InterPro" id="IPR046238">
    <property type="entry name" value="DUF6271"/>
</dbReference>
<evidence type="ECO:0000313" key="1">
    <source>
        <dbReference type="EMBL" id="MBR7829105.1"/>
    </source>
</evidence>
<dbReference type="Pfam" id="PF19787">
    <property type="entry name" value="DUF6271"/>
    <property type="match status" value="1"/>
</dbReference>
<keyword evidence="2" id="KW-1185">Reference proteome</keyword>